<feature type="non-terminal residue" evidence="2">
    <location>
        <position position="77"/>
    </location>
</feature>
<proteinExistence type="predicted"/>
<feature type="transmembrane region" description="Helical" evidence="1">
    <location>
        <begin position="59"/>
        <end position="76"/>
    </location>
</feature>
<gene>
    <name evidence="2" type="ORF">KC571_02200</name>
</gene>
<reference evidence="2" key="2">
    <citation type="journal article" date="2021" name="Microbiome">
        <title>Successional dynamics and alternative stable states in a saline activated sludge microbial community over 9 years.</title>
        <authorList>
            <person name="Wang Y."/>
            <person name="Ye J."/>
            <person name="Ju F."/>
            <person name="Liu L."/>
            <person name="Boyd J.A."/>
            <person name="Deng Y."/>
            <person name="Parks D.H."/>
            <person name="Jiang X."/>
            <person name="Yin X."/>
            <person name="Woodcroft B.J."/>
            <person name="Tyson G.W."/>
            <person name="Hugenholtz P."/>
            <person name="Polz M.F."/>
            <person name="Zhang T."/>
        </authorList>
    </citation>
    <scope>NUCLEOTIDE SEQUENCE</scope>
    <source>
        <strain evidence="2">HKST-UBA01</strain>
    </source>
</reference>
<protein>
    <submittedName>
        <fullName evidence="2">Uncharacterized protein</fullName>
    </submittedName>
</protein>
<dbReference type="AlphaFoldDB" id="A0A955RP98"/>
<keyword evidence="1" id="KW-1133">Transmembrane helix</keyword>
<evidence type="ECO:0000313" key="2">
    <source>
        <dbReference type="EMBL" id="MCA9390191.1"/>
    </source>
</evidence>
<dbReference type="Proteomes" id="UP000701698">
    <property type="component" value="Unassembled WGS sequence"/>
</dbReference>
<comment type="caution">
    <text evidence="2">The sequence shown here is derived from an EMBL/GenBank/DDBJ whole genome shotgun (WGS) entry which is preliminary data.</text>
</comment>
<feature type="transmembrane region" description="Helical" evidence="1">
    <location>
        <begin position="36"/>
        <end position="53"/>
    </location>
</feature>
<reference evidence="2" key="1">
    <citation type="submission" date="2020-04" db="EMBL/GenBank/DDBJ databases">
        <authorList>
            <person name="Zhang T."/>
        </authorList>
    </citation>
    <scope>NUCLEOTIDE SEQUENCE</scope>
    <source>
        <strain evidence="2">HKST-UBA01</strain>
    </source>
</reference>
<name>A0A955RP98_UNCKA</name>
<accession>A0A955RP98</accession>
<feature type="transmembrane region" description="Helical" evidence="1">
    <location>
        <begin position="6"/>
        <end position="29"/>
    </location>
</feature>
<evidence type="ECO:0000256" key="1">
    <source>
        <dbReference type="SAM" id="Phobius"/>
    </source>
</evidence>
<dbReference type="EMBL" id="JAGQKX010000044">
    <property type="protein sequence ID" value="MCA9390191.1"/>
    <property type="molecule type" value="Genomic_DNA"/>
</dbReference>
<keyword evidence="1" id="KW-0812">Transmembrane</keyword>
<evidence type="ECO:0000313" key="3">
    <source>
        <dbReference type="Proteomes" id="UP000701698"/>
    </source>
</evidence>
<keyword evidence="1" id="KW-0472">Membrane</keyword>
<organism evidence="2 3">
    <name type="scientific">candidate division WWE3 bacterium</name>
    <dbReference type="NCBI Taxonomy" id="2053526"/>
    <lineage>
        <taxon>Bacteria</taxon>
        <taxon>Katanobacteria</taxon>
    </lineage>
</organism>
<sequence>MEVTSGHITWLIIGFWAGIVTMGIVGGLAANGRGNLAMTVMVIVIIATKIIFAFQFGDLLIFAACGVFIVFSLYMLV</sequence>